<keyword evidence="2" id="KW-0812">Transmembrane</keyword>
<feature type="transmembrane region" description="Helical" evidence="2">
    <location>
        <begin position="51"/>
        <end position="78"/>
    </location>
</feature>
<evidence type="ECO:0000313" key="3">
    <source>
        <dbReference type="EMBL" id="RIB06554.1"/>
    </source>
</evidence>
<keyword evidence="4" id="KW-1185">Reference proteome</keyword>
<comment type="caution">
    <text evidence="3">The sequence shown here is derived from an EMBL/GenBank/DDBJ whole genome shotgun (WGS) entry which is preliminary data.</text>
</comment>
<keyword evidence="2" id="KW-0472">Membrane</keyword>
<reference evidence="3 4" key="1">
    <citation type="submission" date="2018-06" db="EMBL/GenBank/DDBJ databases">
        <title>Comparative genomics reveals the genomic features of Rhizophagus irregularis, R. cerebriforme, R. diaphanum and Gigaspora rosea, and their symbiotic lifestyle signature.</title>
        <authorList>
            <person name="Morin E."/>
            <person name="San Clemente H."/>
            <person name="Chen E.C.H."/>
            <person name="De La Providencia I."/>
            <person name="Hainaut M."/>
            <person name="Kuo A."/>
            <person name="Kohler A."/>
            <person name="Murat C."/>
            <person name="Tang N."/>
            <person name="Roy S."/>
            <person name="Loubradou J."/>
            <person name="Henrissat B."/>
            <person name="Grigoriev I.V."/>
            <person name="Corradi N."/>
            <person name="Roux C."/>
            <person name="Martin F.M."/>
        </authorList>
    </citation>
    <scope>NUCLEOTIDE SEQUENCE [LARGE SCALE GENOMIC DNA]</scope>
    <source>
        <strain evidence="3 4">DAOM 194757</strain>
    </source>
</reference>
<organism evidence="3 4">
    <name type="scientific">Gigaspora rosea</name>
    <dbReference type="NCBI Taxonomy" id="44941"/>
    <lineage>
        <taxon>Eukaryota</taxon>
        <taxon>Fungi</taxon>
        <taxon>Fungi incertae sedis</taxon>
        <taxon>Mucoromycota</taxon>
        <taxon>Glomeromycotina</taxon>
        <taxon>Glomeromycetes</taxon>
        <taxon>Diversisporales</taxon>
        <taxon>Gigasporaceae</taxon>
        <taxon>Gigaspora</taxon>
    </lineage>
</organism>
<sequence length="339" mass="38630">MASIKMSDIPNVLIFVIYFHLLYRFIGYGYYSYIPGFTLAVQAGYDYMYKYLASITIITFILTLILDYGPDFVMWLFAGTRKDFKAKLMAIKKDIQELESSMIVKAKKKREKFNEYSEHSEHSNLPDESTFCPPVHGEDLIDNMQNISSVASVANDQLDPLQQQKASTYFKMSYKVDKGLRTLPFAANLPAVDNPQFAAKYTAVSSLSKGEWPSPPRKEPCRYISNDKGAYLKLRLGHPEELSARKTELPEYEAFRPTFGSPLCSQRMVEVGPQNRVTVISPRFLKGANTNNRYEKRPSTTRRIIQAALNRFKAAHSSPELSEQTVPTVASSRNYDECR</sequence>
<feature type="transmembrane region" description="Helical" evidence="2">
    <location>
        <begin position="12"/>
        <end position="31"/>
    </location>
</feature>
<dbReference type="OrthoDB" id="2344829at2759"/>
<evidence type="ECO:0000256" key="2">
    <source>
        <dbReference type="SAM" id="Phobius"/>
    </source>
</evidence>
<evidence type="ECO:0000256" key="1">
    <source>
        <dbReference type="SAM" id="MobiDB-lite"/>
    </source>
</evidence>
<gene>
    <name evidence="3" type="ORF">C2G38_2253143</name>
</gene>
<accession>A0A397U8S3</accession>
<dbReference type="EMBL" id="QKWP01001794">
    <property type="protein sequence ID" value="RIB06554.1"/>
    <property type="molecule type" value="Genomic_DNA"/>
</dbReference>
<dbReference type="Proteomes" id="UP000266673">
    <property type="component" value="Unassembled WGS sequence"/>
</dbReference>
<name>A0A397U8S3_9GLOM</name>
<feature type="compositionally biased region" description="Polar residues" evidence="1">
    <location>
        <begin position="319"/>
        <end position="333"/>
    </location>
</feature>
<dbReference type="AlphaFoldDB" id="A0A397U8S3"/>
<protein>
    <submittedName>
        <fullName evidence="3">Uncharacterized protein</fullName>
    </submittedName>
</protein>
<evidence type="ECO:0000313" key="4">
    <source>
        <dbReference type="Proteomes" id="UP000266673"/>
    </source>
</evidence>
<proteinExistence type="predicted"/>
<feature type="region of interest" description="Disordered" evidence="1">
    <location>
        <begin position="315"/>
        <end position="339"/>
    </location>
</feature>
<keyword evidence="2" id="KW-1133">Transmembrane helix</keyword>